<proteinExistence type="predicted"/>
<evidence type="ECO:0000313" key="1">
    <source>
        <dbReference type="EMBL" id="MPR24171.1"/>
    </source>
</evidence>
<accession>A0A5N7MB75</accession>
<protein>
    <submittedName>
        <fullName evidence="1">Uncharacterized protein</fullName>
    </submittedName>
</protein>
<comment type="caution">
    <text evidence="1">The sequence shown here is derived from an EMBL/GenBank/DDBJ whole genome shotgun (WGS) entry which is preliminary data.</text>
</comment>
<keyword evidence="2" id="KW-1185">Reference proteome</keyword>
<gene>
    <name evidence="1" type="ORF">FS320_02760</name>
</gene>
<reference evidence="1 2" key="1">
    <citation type="journal article" date="2019" name="Syst. Appl. Microbiol.">
        <title>Microvirga tunisiensis sp. nov., a root nodule symbiotic bacterium isolated from Lupinus micranthus and L. luteus grown in Northern Tunisia.</title>
        <authorList>
            <person name="Msaddak A."/>
            <person name="Rejili M."/>
            <person name="Duran D."/>
            <person name="Mars M."/>
            <person name="Palacios J.M."/>
            <person name="Ruiz-Argueso T."/>
            <person name="Rey L."/>
            <person name="Imperial J."/>
        </authorList>
    </citation>
    <scope>NUCLEOTIDE SEQUENCE [LARGE SCALE GENOMIC DNA]</scope>
    <source>
        <strain evidence="1 2">Lmie10</strain>
    </source>
</reference>
<dbReference type="AlphaFoldDB" id="A0A5N7MB75"/>
<sequence>MATTILGTFARDLQVISSTYGEKSRLKDLMVQVTLLLTIDNSFLTVLSWQKSSFDIRCRDGLAEHGFAKVN</sequence>
<evidence type="ECO:0000313" key="2">
    <source>
        <dbReference type="Proteomes" id="UP000403266"/>
    </source>
</evidence>
<dbReference type="RefSeq" id="WP_152709081.1">
    <property type="nucleotide sequence ID" value="NZ_VOSJ01000003.1"/>
</dbReference>
<dbReference type="EMBL" id="VOSK01000004">
    <property type="protein sequence ID" value="MPR24171.1"/>
    <property type="molecule type" value="Genomic_DNA"/>
</dbReference>
<name>A0A5N7MB75_9HYPH</name>
<dbReference type="Proteomes" id="UP000403266">
    <property type="component" value="Unassembled WGS sequence"/>
</dbReference>
<organism evidence="1 2">
    <name type="scientific">Microvirga tunisiensis</name>
    <dbReference type="NCBI Taxonomy" id="2108360"/>
    <lineage>
        <taxon>Bacteria</taxon>
        <taxon>Pseudomonadati</taxon>
        <taxon>Pseudomonadota</taxon>
        <taxon>Alphaproteobacteria</taxon>
        <taxon>Hyphomicrobiales</taxon>
        <taxon>Methylobacteriaceae</taxon>
        <taxon>Microvirga</taxon>
    </lineage>
</organism>